<keyword evidence="1" id="KW-0472">Membrane</keyword>
<evidence type="ECO:0000313" key="3">
    <source>
        <dbReference type="Proteomes" id="UP000713904"/>
    </source>
</evidence>
<dbReference type="EMBL" id="JABGBW010000002">
    <property type="protein sequence ID" value="MBC2575991.1"/>
    <property type="molecule type" value="Genomic_DNA"/>
</dbReference>
<comment type="caution">
    <text evidence="2">The sequence shown here is derived from an EMBL/GenBank/DDBJ whole genome shotgun (WGS) entry which is preliminary data.</text>
</comment>
<keyword evidence="1" id="KW-1133">Transmembrane helix</keyword>
<evidence type="ECO:0000313" key="2">
    <source>
        <dbReference type="EMBL" id="MBC2575991.1"/>
    </source>
</evidence>
<keyword evidence="1" id="KW-0812">Transmembrane</keyword>
<proteinExistence type="predicted"/>
<dbReference type="RefSeq" id="WP_185624004.1">
    <property type="nucleotide sequence ID" value="NZ_JABGBW010000002.1"/>
</dbReference>
<reference evidence="2 3" key="1">
    <citation type="submission" date="2020-05" db="EMBL/GenBank/DDBJ databases">
        <title>Draft genome of xy-202 and genomic insight in genome of the genus Peptostreptococcus.</title>
        <authorList>
            <person name="Zhang Z."/>
        </authorList>
    </citation>
    <scope>NUCLEOTIDE SEQUENCE [LARGE SCALE GENOMIC DNA]</scope>
    <source>
        <strain evidence="2 3">DSM 27025</strain>
    </source>
</reference>
<feature type="transmembrane region" description="Helical" evidence="1">
    <location>
        <begin position="76"/>
        <end position="94"/>
    </location>
</feature>
<organism evidence="2 3">
    <name type="scientific">Peptostreptococcus canis</name>
    <dbReference type="NCBI Taxonomy" id="1159213"/>
    <lineage>
        <taxon>Bacteria</taxon>
        <taxon>Bacillati</taxon>
        <taxon>Bacillota</taxon>
        <taxon>Clostridia</taxon>
        <taxon>Peptostreptococcales</taxon>
        <taxon>Peptostreptococcaceae</taxon>
        <taxon>Peptostreptococcus</taxon>
    </lineage>
</organism>
<gene>
    <name evidence="2" type="ORF">HLB29_04765</name>
</gene>
<accession>A0ABR6TKQ4</accession>
<keyword evidence="3" id="KW-1185">Reference proteome</keyword>
<dbReference type="Proteomes" id="UP000713904">
    <property type="component" value="Unassembled WGS sequence"/>
</dbReference>
<feature type="transmembrane region" description="Helical" evidence="1">
    <location>
        <begin position="12"/>
        <end position="30"/>
    </location>
</feature>
<protein>
    <submittedName>
        <fullName evidence="2">Uncharacterized protein</fullName>
    </submittedName>
</protein>
<evidence type="ECO:0000256" key="1">
    <source>
        <dbReference type="SAM" id="Phobius"/>
    </source>
</evidence>
<sequence>MSNKRKSKLYNIIGAVSSVILTLICLQRYINMPMLFANMLLIVGIGGNLIVLNNIDKLHFKCDDTQRKDFVRNIKIIFSSMITISVMIRLIDLMK</sequence>
<name>A0ABR6TKQ4_9FIRM</name>
<feature type="transmembrane region" description="Helical" evidence="1">
    <location>
        <begin position="36"/>
        <end position="55"/>
    </location>
</feature>